<dbReference type="NCBIfam" id="TIGR00285">
    <property type="entry name" value="DNA-binding protein Alba"/>
    <property type="match status" value="1"/>
</dbReference>
<sequence length="92" mass="10409">MSRNKNTIFIGRKPVMSYVMAIMTAFKDNPDEVIIKARGRSISIAVDVAEVTRNSFLDNLTHKISIGTEKMEREEGGSRNVSIIEIILRKQK</sequence>
<dbReference type="HAMAP" id="MF_01122">
    <property type="entry name" value="AlbA"/>
    <property type="match status" value="1"/>
</dbReference>
<keyword evidence="3" id="KW-0158">Chromosome</keyword>
<protein>
    <recommendedName>
        <fullName evidence="6">DNA/RNA-binding protein Alba-like domain-containing protein</fullName>
    </recommendedName>
</protein>
<dbReference type="GO" id="GO:0005737">
    <property type="term" value="C:cytoplasm"/>
    <property type="evidence" value="ECO:0007669"/>
    <property type="project" value="UniProtKB-SubCell"/>
</dbReference>
<organism evidence="7">
    <name type="scientific">marine sediment metagenome</name>
    <dbReference type="NCBI Taxonomy" id="412755"/>
    <lineage>
        <taxon>unclassified sequences</taxon>
        <taxon>metagenomes</taxon>
        <taxon>ecological metagenomes</taxon>
    </lineage>
</organism>
<dbReference type="NCBIfam" id="NF003088">
    <property type="entry name" value="PRK04015.1"/>
    <property type="match status" value="1"/>
</dbReference>
<dbReference type="GO" id="GO:0003677">
    <property type="term" value="F:DNA binding"/>
    <property type="evidence" value="ECO:0007669"/>
    <property type="project" value="UniProtKB-KW"/>
</dbReference>
<dbReference type="GO" id="GO:0003723">
    <property type="term" value="F:RNA binding"/>
    <property type="evidence" value="ECO:0007669"/>
    <property type="project" value="InterPro"/>
</dbReference>
<evidence type="ECO:0000259" key="6">
    <source>
        <dbReference type="Pfam" id="PF01918"/>
    </source>
</evidence>
<evidence type="ECO:0000256" key="2">
    <source>
        <dbReference type="ARBA" id="ARBA00004496"/>
    </source>
</evidence>
<dbReference type="InterPro" id="IPR002775">
    <property type="entry name" value="DNA/RNA-bd_Alba-like"/>
</dbReference>
<accession>A0A0F9ASF8</accession>
<evidence type="ECO:0000256" key="4">
    <source>
        <dbReference type="ARBA" id="ARBA00022490"/>
    </source>
</evidence>
<keyword evidence="5" id="KW-0238">DNA-binding</keyword>
<comment type="subcellular location">
    <subcellularLocation>
        <location evidence="1">Chromosome</location>
    </subcellularLocation>
    <subcellularLocation>
        <location evidence="2">Cytoplasm</location>
    </subcellularLocation>
</comment>
<dbReference type="EMBL" id="LAZR01041214">
    <property type="protein sequence ID" value="KKL12544.1"/>
    <property type="molecule type" value="Genomic_DNA"/>
</dbReference>
<dbReference type="Gene3D" id="3.30.110.20">
    <property type="entry name" value="Alba-like domain"/>
    <property type="match status" value="1"/>
</dbReference>
<evidence type="ECO:0000256" key="1">
    <source>
        <dbReference type="ARBA" id="ARBA00004286"/>
    </source>
</evidence>
<reference evidence="7" key="1">
    <citation type="journal article" date="2015" name="Nature">
        <title>Complex archaea that bridge the gap between prokaryotes and eukaryotes.</title>
        <authorList>
            <person name="Spang A."/>
            <person name="Saw J.H."/>
            <person name="Jorgensen S.L."/>
            <person name="Zaremba-Niedzwiedzka K."/>
            <person name="Martijn J."/>
            <person name="Lind A.E."/>
            <person name="van Eijk R."/>
            <person name="Schleper C."/>
            <person name="Guy L."/>
            <person name="Ettema T.J."/>
        </authorList>
    </citation>
    <scope>NUCLEOTIDE SEQUENCE</scope>
</reference>
<comment type="caution">
    <text evidence="7">The sequence shown here is derived from an EMBL/GenBank/DDBJ whole genome shotgun (WGS) entry which is preliminary data.</text>
</comment>
<dbReference type="InterPro" id="IPR013795">
    <property type="entry name" value="DNA/RNA-bd_Alba"/>
</dbReference>
<dbReference type="PIRSF" id="PIRSF028732">
    <property type="entry name" value="Alba"/>
    <property type="match status" value="1"/>
</dbReference>
<evidence type="ECO:0000313" key="7">
    <source>
        <dbReference type="EMBL" id="KKL12544.1"/>
    </source>
</evidence>
<keyword evidence="4" id="KW-0963">Cytoplasm</keyword>
<proteinExistence type="inferred from homology"/>
<dbReference type="SUPFAM" id="SSF82704">
    <property type="entry name" value="AlbA-like"/>
    <property type="match status" value="1"/>
</dbReference>
<gene>
    <name evidence="7" type="ORF">LCGC14_2534690</name>
</gene>
<feature type="domain" description="DNA/RNA-binding protein Alba-like" evidence="6">
    <location>
        <begin position="6"/>
        <end position="60"/>
    </location>
</feature>
<evidence type="ECO:0000256" key="3">
    <source>
        <dbReference type="ARBA" id="ARBA00022454"/>
    </source>
</evidence>
<dbReference type="AlphaFoldDB" id="A0A0F9ASF8"/>
<dbReference type="GO" id="GO:0005694">
    <property type="term" value="C:chromosome"/>
    <property type="evidence" value="ECO:0007669"/>
    <property type="project" value="UniProtKB-SubCell"/>
</dbReference>
<evidence type="ECO:0000256" key="5">
    <source>
        <dbReference type="ARBA" id="ARBA00023125"/>
    </source>
</evidence>
<name>A0A0F9ASF8_9ZZZZ</name>
<dbReference type="InterPro" id="IPR036882">
    <property type="entry name" value="Alba-like_dom_sf"/>
</dbReference>
<dbReference type="Pfam" id="PF01918">
    <property type="entry name" value="Alba"/>
    <property type="match status" value="1"/>
</dbReference>